<reference evidence="2 3" key="1">
    <citation type="submission" date="2024-03" db="EMBL/GenBank/DDBJ databases">
        <authorList>
            <person name="Martinez-Hernandez J."/>
        </authorList>
    </citation>
    <scope>NUCLEOTIDE SEQUENCE [LARGE SCALE GENOMIC DNA]</scope>
</reference>
<sequence length="331" mass="35615">MKASLKFREEQKPLLRAKVPLNILGFPFQSSIVASDSKELTLNIATFFQSGPSIKVAYRPNDSGNPFSLVLKTGTGSFGSPVSSSMHMSCEFNLLTRSGIGNPNPIFMLHFKPRFGDFSFKKSQSSIFDKKGCGGTHNDDVSFEVVDSPVMGSFSHDKVHIFGSDSPAVGVIANLFSGMEVAARTTFPVMNRAAVNFRWGVRVPSEIKSGGGKATSGIAFQKIPFLVMDKIGVELLNGSGDSKFAAGAGSLVNGDVVDACLNVKRQLEVLQGENGLLRNAIENLRREIGSGGGFELGKYREFERNGGKSSDEKRNGKNSKEADKSEGLKKA</sequence>
<comment type="caution">
    <text evidence="2">The sequence shown here is derived from an EMBL/GenBank/DDBJ whole genome shotgun (WGS) entry which is preliminary data.</text>
</comment>
<evidence type="ECO:0000313" key="2">
    <source>
        <dbReference type="EMBL" id="CAL0311996.1"/>
    </source>
</evidence>
<feature type="compositionally biased region" description="Basic and acidic residues" evidence="1">
    <location>
        <begin position="297"/>
        <end position="331"/>
    </location>
</feature>
<dbReference type="Proteomes" id="UP001497480">
    <property type="component" value="Unassembled WGS sequence"/>
</dbReference>
<dbReference type="PANTHER" id="PTHR34285:SF3">
    <property type="entry name" value="OS08G0510800 PROTEIN"/>
    <property type="match status" value="1"/>
</dbReference>
<evidence type="ECO:0000256" key="1">
    <source>
        <dbReference type="SAM" id="MobiDB-lite"/>
    </source>
</evidence>
<dbReference type="AlphaFoldDB" id="A0AAV1WTE2"/>
<proteinExistence type="predicted"/>
<keyword evidence="3" id="KW-1185">Reference proteome</keyword>
<gene>
    <name evidence="2" type="ORF">LLUT_LOCUS13056</name>
</gene>
<protein>
    <submittedName>
        <fullName evidence="2">Uncharacterized protein</fullName>
    </submittedName>
</protein>
<accession>A0AAV1WTE2</accession>
<organism evidence="2 3">
    <name type="scientific">Lupinus luteus</name>
    <name type="common">European yellow lupine</name>
    <dbReference type="NCBI Taxonomy" id="3873"/>
    <lineage>
        <taxon>Eukaryota</taxon>
        <taxon>Viridiplantae</taxon>
        <taxon>Streptophyta</taxon>
        <taxon>Embryophyta</taxon>
        <taxon>Tracheophyta</taxon>
        <taxon>Spermatophyta</taxon>
        <taxon>Magnoliopsida</taxon>
        <taxon>eudicotyledons</taxon>
        <taxon>Gunneridae</taxon>
        <taxon>Pentapetalae</taxon>
        <taxon>rosids</taxon>
        <taxon>fabids</taxon>
        <taxon>Fabales</taxon>
        <taxon>Fabaceae</taxon>
        <taxon>Papilionoideae</taxon>
        <taxon>50 kb inversion clade</taxon>
        <taxon>genistoids sensu lato</taxon>
        <taxon>core genistoids</taxon>
        <taxon>Genisteae</taxon>
        <taxon>Lupinus</taxon>
    </lineage>
</organism>
<feature type="region of interest" description="Disordered" evidence="1">
    <location>
        <begin position="295"/>
        <end position="331"/>
    </location>
</feature>
<dbReference type="PANTHER" id="PTHR34285">
    <property type="entry name" value="OS08G0510800 PROTEIN"/>
    <property type="match status" value="1"/>
</dbReference>
<name>A0AAV1WTE2_LUPLU</name>
<dbReference type="EMBL" id="CAXHTB010000009">
    <property type="protein sequence ID" value="CAL0311996.1"/>
    <property type="molecule type" value="Genomic_DNA"/>
</dbReference>
<evidence type="ECO:0000313" key="3">
    <source>
        <dbReference type="Proteomes" id="UP001497480"/>
    </source>
</evidence>